<protein>
    <submittedName>
        <fullName evidence="3">Histone deacetylase complex subunit sap30l</fullName>
    </submittedName>
</protein>
<dbReference type="Proteomes" id="UP001150062">
    <property type="component" value="Unassembled WGS sequence"/>
</dbReference>
<evidence type="ECO:0000313" key="4">
    <source>
        <dbReference type="Proteomes" id="UP001150062"/>
    </source>
</evidence>
<feature type="compositionally biased region" description="Basic residues" evidence="1">
    <location>
        <begin position="21"/>
        <end position="42"/>
    </location>
</feature>
<dbReference type="Pfam" id="PF13867">
    <property type="entry name" value="SAP30_Sin3_bdg"/>
    <property type="match status" value="1"/>
</dbReference>
<feature type="region of interest" description="Disordered" evidence="1">
    <location>
        <begin position="1"/>
        <end position="43"/>
    </location>
</feature>
<sequence>MPTKRKTRSTRSTANIQTIKRNNRTVRNSTRRKTRSQYRKQKQTTIDFSQLRIETLLEIKEHYKITSKTKNRKTLASLILKKFAEQVVNEKEVIQEFLQITNN</sequence>
<feature type="domain" description="Histone deacetylase complex subunit SAP30 Sin3 binding" evidence="2">
    <location>
        <begin position="51"/>
        <end position="99"/>
    </location>
</feature>
<accession>A0ABQ8YNK0</accession>
<dbReference type="Gene3D" id="6.10.160.20">
    <property type="match status" value="1"/>
</dbReference>
<name>A0ABQ8YNK0_9EUKA</name>
<dbReference type="InterPro" id="IPR025718">
    <property type="entry name" value="SAP30_Sin3-bd"/>
</dbReference>
<comment type="caution">
    <text evidence="3">The sequence shown here is derived from an EMBL/GenBank/DDBJ whole genome shotgun (WGS) entry which is preliminary data.</text>
</comment>
<evidence type="ECO:0000256" key="1">
    <source>
        <dbReference type="SAM" id="MobiDB-lite"/>
    </source>
</evidence>
<evidence type="ECO:0000313" key="3">
    <source>
        <dbReference type="EMBL" id="KAJ6246187.1"/>
    </source>
</evidence>
<keyword evidence="4" id="KW-1185">Reference proteome</keyword>
<proteinExistence type="predicted"/>
<reference evidence="3" key="1">
    <citation type="submission" date="2022-08" db="EMBL/GenBank/DDBJ databases">
        <title>Novel sulfate-reducing endosymbionts in the free-living metamonad Anaeramoeba.</title>
        <authorList>
            <person name="Jerlstrom-Hultqvist J."/>
            <person name="Cepicka I."/>
            <person name="Gallot-Lavallee L."/>
            <person name="Salas-Leiva D."/>
            <person name="Curtis B.A."/>
            <person name="Zahonova K."/>
            <person name="Pipaliya S."/>
            <person name="Dacks J."/>
            <person name="Roger A.J."/>
        </authorList>
    </citation>
    <scope>NUCLEOTIDE SEQUENCE</scope>
    <source>
        <strain evidence="3">Schooner1</strain>
    </source>
</reference>
<evidence type="ECO:0000259" key="2">
    <source>
        <dbReference type="Pfam" id="PF13867"/>
    </source>
</evidence>
<dbReference type="InterPro" id="IPR038291">
    <property type="entry name" value="SAP30_C_sf"/>
</dbReference>
<organism evidence="3 4">
    <name type="scientific">Anaeramoeba flamelloides</name>
    <dbReference type="NCBI Taxonomy" id="1746091"/>
    <lineage>
        <taxon>Eukaryota</taxon>
        <taxon>Metamonada</taxon>
        <taxon>Anaeramoebidae</taxon>
        <taxon>Anaeramoeba</taxon>
    </lineage>
</organism>
<dbReference type="EMBL" id="JAOAOG010000137">
    <property type="protein sequence ID" value="KAJ6246187.1"/>
    <property type="molecule type" value="Genomic_DNA"/>
</dbReference>
<gene>
    <name evidence="3" type="ORF">M0813_19556</name>
</gene>